<reference evidence="1" key="1">
    <citation type="submission" date="2018-05" db="EMBL/GenBank/DDBJ databases">
        <authorList>
            <person name="Lanie J.A."/>
            <person name="Ng W.-L."/>
            <person name="Kazmierczak K.M."/>
            <person name="Andrzejewski T.M."/>
            <person name="Davidsen T.M."/>
            <person name="Wayne K.J."/>
            <person name="Tettelin H."/>
            <person name="Glass J.I."/>
            <person name="Rusch D."/>
            <person name="Podicherti R."/>
            <person name="Tsui H.-C.T."/>
            <person name="Winkler M.E."/>
        </authorList>
    </citation>
    <scope>NUCLEOTIDE SEQUENCE</scope>
</reference>
<name>A0A382FHA0_9ZZZZ</name>
<gene>
    <name evidence="1" type="ORF">METZ01_LOCUS214437</name>
</gene>
<evidence type="ECO:0008006" key="2">
    <source>
        <dbReference type="Google" id="ProtNLM"/>
    </source>
</evidence>
<protein>
    <recommendedName>
        <fullName evidence="2">Tetratricopeptide repeat protein</fullName>
    </recommendedName>
</protein>
<evidence type="ECO:0000313" key="1">
    <source>
        <dbReference type="EMBL" id="SVB61583.1"/>
    </source>
</evidence>
<organism evidence="1">
    <name type="scientific">marine metagenome</name>
    <dbReference type="NCBI Taxonomy" id="408172"/>
    <lineage>
        <taxon>unclassified sequences</taxon>
        <taxon>metagenomes</taxon>
        <taxon>ecological metagenomes</taxon>
    </lineage>
</organism>
<dbReference type="AlphaFoldDB" id="A0A382FHA0"/>
<dbReference type="Gene3D" id="1.25.40.10">
    <property type="entry name" value="Tetratricopeptide repeat domain"/>
    <property type="match status" value="1"/>
</dbReference>
<dbReference type="InterPro" id="IPR011990">
    <property type="entry name" value="TPR-like_helical_dom_sf"/>
</dbReference>
<dbReference type="EMBL" id="UINC01049604">
    <property type="protein sequence ID" value="SVB61583.1"/>
    <property type="molecule type" value="Genomic_DNA"/>
</dbReference>
<sequence length="402" mass="46579">YCQNAWVLRNRFNLDCYPLILRSYFPDVKFSCFSIILLTSTLLTAEYPGDDVVWKAVRAFYNYETGRAITILNNARLDFPENPTVHLTWAAARWLHSQAHDPLDVTWHMLNEDIETIIPVYNDLVERFPDDPNYKLYLGSSIGLKARVYLGQKEWLMTLIWGYKGFTQILDVAQKYPDIIDTQLPLGIVEYYAGMSNFLIRWAAGMFDLNPSTITGEKKILNAAENGEWSWIEAKGTLVFMHLWIDPKPKFALLFSHDLVTYFPKRYYYRVLYTESLLNNGLLTDGYQSLLQLDTMFAGLTDIHKDWYLAYRKYEWALYHYLNGDYPLALSALDIAINNYGAELDVVLGNALLLKGKIYDILGDRKTAVKLYRDCIDLKNLTFAVENAEQYILTPFTRQGVD</sequence>
<proteinExistence type="predicted"/>
<feature type="non-terminal residue" evidence="1">
    <location>
        <position position="1"/>
    </location>
</feature>
<accession>A0A382FHA0</accession>